<dbReference type="GO" id="GO:0004659">
    <property type="term" value="F:prenyltransferase activity"/>
    <property type="evidence" value="ECO:0007669"/>
    <property type="project" value="InterPro"/>
</dbReference>
<accession>A0A427Y9N3</accession>
<evidence type="ECO:0000256" key="9">
    <source>
        <dbReference type="ARBA" id="ARBA00032873"/>
    </source>
</evidence>
<evidence type="ECO:0000256" key="1">
    <source>
        <dbReference type="ARBA" id="ARBA00001946"/>
    </source>
</evidence>
<dbReference type="Proteomes" id="UP000279236">
    <property type="component" value="Unassembled WGS sequence"/>
</dbReference>
<evidence type="ECO:0000313" key="13">
    <source>
        <dbReference type="Proteomes" id="UP000279236"/>
    </source>
</evidence>
<evidence type="ECO:0000256" key="4">
    <source>
        <dbReference type="ARBA" id="ARBA00022842"/>
    </source>
</evidence>
<dbReference type="GO" id="GO:0046872">
    <property type="term" value="F:metal ion binding"/>
    <property type="evidence" value="ECO:0007669"/>
    <property type="project" value="UniProtKB-KW"/>
</dbReference>
<evidence type="ECO:0000256" key="11">
    <source>
        <dbReference type="RuleBase" id="RU004466"/>
    </source>
</evidence>
<dbReference type="SFLD" id="SFLDS00005">
    <property type="entry name" value="Isoprenoid_Synthase_Type_I"/>
    <property type="match status" value="1"/>
</dbReference>
<dbReference type="Gene3D" id="1.10.600.10">
    <property type="entry name" value="Farnesyl Diphosphate Synthase"/>
    <property type="match status" value="1"/>
</dbReference>
<organism evidence="12 13">
    <name type="scientific">Apiotrichum porosum</name>
    <dbReference type="NCBI Taxonomy" id="105984"/>
    <lineage>
        <taxon>Eukaryota</taxon>
        <taxon>Fungi</taxon>
        <taxon>Dikarya</taxon>
        <taxon>Basidiomycota</taxon>
        <taxon>Agaricomycotina</taxon>
        <taxon>Tremellomycetes</taxon>
        <taxon>Trichosporonales</taxon>
        <taxon>Trichosporonaceae</taxon>
        <taxon>Apiotrichum</taxon>
    </lineage>
</organism>
<dbReference type="GO" id="GO:0008299">
    <property type="term" value="P:isoprenoid biosynthetic process"/>
    <property type="evidence" value="ECO:0007669"/>
    <property type="project" value="InterPro"/>
</dbReference>
<evidence type="ECO:0000256" key="5">
    <source>
        <dbReference type="ARBA" id="ARBA00032052"/>
    </source>
</evidence>
<dbReference type="OrthoDB" id="6921389at2759"/>
<dbReference type="InterPro" id="IPR000092">
    <property type="entry name" value="Polyprenyl_synt"/>
</dbReference>
<keyword evidence="11" id="KW-0808">Transferase</keyword>
<dbReference type="InterPro" id="IPR008949">
    <property type="entry name" value="Isoprenoid_synthase_dom_sf"/>
</dbReference>
<comment type="similarity">
    <text evidence="2 11">Belongs to the FPP/GGPP synthase family.</text>
</comment>
<keyword evidence="13" id="KW-1185">Reference proteome</keyword>
<gene>
    <name evidence="12" type="primary">BTS1</name>
    <name evidence="12" type="ORF">EHS24_000388</name>
</gene>
<evidence type="ECO:0000256" key="6">
    <source>
        <dbReference type="ARBA" id="ARBA00032380"/>
    </source>
</evidence>
<dbReference type="RefSeq" id="XP_028480078.1">
    <property type="nucleotide sequence ID" value="XM_028616221.1"/>
</dbReference>
<dbReference type="PANTHER" id="PTHR12001:SF44">
    <property type="entry name" value="GERANYLGERANYL PYROPHOSPHATE SYNTHASE"/>
    <property type="match status" value="1"/>
</dbReference>
<dbReference type="SUPFAM" id="SSF48576">
    <property type="entry name" value="Terpenoid synthases"/>
    <property type="match status" value="1"/>
</dbReference>
<dbReference type="Pfam" id="PF00348">
    <property type="entry name" value="polyprenyl_synt"/>
    <property type="match status" value="1"/>
</dbReference>
<evidence type="ECO:0000256" key="10">
    <source>
        <dbReference type="ARBA" id="ARBA00033096"/>
    </source>
</evidence>
<keyword evidence="4" id="KW-0460">Magnesium</keyword>
<reference evidence="12 13" key="1">
    <citation type="submission" date="2018-11" db="EMBL/GenBank/DDBJ databases">
        <title>Genome sequence of Apiotrichum porosum DSM 27194.</title>
        <authorList>
            <person name="Aliyu H."/>
            <person name="Gorte O."/>
            <person name="Ochsenreither K."/>
        </authorList>
    </citation>
    <scope>NUCLEOTIDE SEQUENCE [LARGE SCALE GENOMIC DNA]</scope>
    <source>
        <strain evidence="12 13">DSM 27194</strain>
    </source>
</reference>
<evidence type="ECO:0000256" key="7">
    <source>
        <dbReference type="ARBA" id="ARBA00032424"/>
    </source>
</evidence>
<dbReference type="PROSITE" id="PS00723">
    <property type="entry name" value="POLYPRENYL_SYNTHASE_1"/>
    <property type="match status" value="1"/>
</dbReference>
<sequence length="319" mass="36469">MDYTNLRDTFKQASWTAKQEEVILEPFTYLCSVPGKEVRSHLIDAFNAWLNVPEEDLDVIRNIVRMLHNASLLMDDVEDNSDLRRGVPVAHQVYGVPQTINTANYVYFLAFDELLKLRPLDGKGKGKAGDMVAMVNDELLNLHRGQGMDLYWRDSLTCPTEEEYVQMTMGKTGGLFRIAVKLMMTKSESTVDYVPLANLISIYFQIRDDYMNLQSGEYEDNKGFCEDLTEGKFSFPVVHGVRADTSNRQILNVLQKRTTSFALKKHIVEYLANHTKSFEYTRGVMDTLYAQIEDEIKELGGNKPLEAIVARLKVVEEKK</sequence>
<dbReference type="STRING" id="105984.A0A427Y9N3"/>
<dbReference type="AlphaFoldDB" id="A0A427Y9N3"/>
<dbReference type="InterPro" id="IPR033749">
    <property type="entry name" value="Polyprenyl_synt_CS"/>
</dbReference>
<dbReference type="CDD" id="cd00685">
    <property type="entry name" value="Trans_IPPS_HT"/>
    <property type="match status" value="1"/>
</dbReference>
<comment type="cofactor">
    <cofactor evidence="1">
        <name>Mg(2+)</name>
        <dbReference type="ChEBI" id="CHEBI:18420"/>
    </cofactor>
</comment>
<evidence type="ECO:0000256" key="8">
    <source>
        <dbReference type="ARBA" id="ARBA00032448"/>
    </source>
</evidence>
<dbReference type="EMBL" id="RSCE01000001">
    <property type="protein sequence ID" value="RSH87870.1"/>
    <property type="molecule type" value="Genomic_DNA"/>
</dbReference>
<protein>
    <recommendedName>
        <fullName evidence="9">(2E,6E)-farnesyl diphosphate synthase</fullName>
    </recommendedName>
    <alternativeName>
        <fullName evidence="8">Dimethylallyltranstransferase</fullName>
    </alternativeName>
    <alternativeName>
        <fullName evidence="7">Farnesyl diphosphate synthase</fullName>
    </alternativeName>
    <alternativeName>
        <fullName evidence="5">Farnesyltranstransferase</fullName>
    </alternativeName>
    <alternativeName>
        <fullName evidence="10">Geranylgeranyl diphosphate synthase</fullName>
    </alternativeName>
    <alternativeName>
        <fullName evidence="6">Geranyltranstransferase</fullName>
    </alternativeName>
</protein>
<proteinExistence type="inferred from homology"/>
<keyword evidence="3" id="KW-0479">Metal-binding</keyword>
<dbReference type="PANTHER" id="PTHR12001">
    <property type="entry name" value="GERANYLGERANYL PYROPHOSPHATE SYNTHASE"/>
    <property type="match status" value="1"/>
</dbReference>
<comment type="caution">
    <text evidence="12">The sequence shown here is derived from an EMBL/GenBank/DDBJ whole genome shotgun (WGS) entry which is preliminary data.</text>
</comment>
<evidence type="ECO:0000256" key="3">
    <source>
        <dbReference type="ARBA" id="ARBA00022723"/>
    </source>
</evidence>
<dbReference type="GeneID" id="39584931"/>
<evidence type="ECO:0000313" key="12">
    <source>
        <dbReference type="EMBL" id="RSH87870.1"/>
    </source>
</evidence>
<evidence type="ECO:0000256" key="2">
    <source>
        <dbReference type="ARBA" id="ARBA00006706"/>
    </source>
</evidence>
<name>A0A427Y9N3_9TREE</name>